<comment type="caution">
    <text evidence="5">The sequence shown here is derived from an EMBL/GenBank/DDBJ whole genome shotgun (WGS) entry which is preliminary data.</text>
</comment>
<dbReference type="GO" id="GO:0016853">
    <property type="term" value="F:isomerase activity"/>
    <property type="evidence" value="ECO:0007669"/>
    <property type="project" value="UniProtKB-KW"/>
</dbReference>
<dbReference type="PANTHER" id="PTHR11941:SF54">
    <property type="entry name" value="ENOYL-COA HYDRATASE, MITOCHONDRIAL"/>
    <property type="match status" value="1"/>
</dbReference>
<accession>A0A5N0VGP3</accession>
<comment type="catalytic activity">
    <reaction evidence="3">
        <text>a (3S)-3-hydroxyacyl-CoA = a (2E)-enoyl-CoA + H2O</text>
        <dbReference type="Rhea" id="RHEA:16105"/>
        <dbReference type="ChEBI" id="CHEBI:15377"/>
        <dbReference type="ChEBI" id="CHEBI:57318"/>
        <dbReference type="ChEBI" id="CHEBI:58856"/>
        <dbReference type="EC" id="4.2.1.17"/>
    </reaction>
</comment>
<dbReference type="InterPro" id="IPR029045">
    <property type="entry name" value="ClpP/crotonase-like_dom_sf"/>
</dbReference>
<protein>
    <submittedName>
        <fullName evidence="5">Enoyl-CoA hydratase/isomerase family protein</fullName>
    </submittedName>
</protein>
<dbReference type="CDD" id="cd06558">
    <property type="entry name" value="crotonase-like"/>
    <property type="match status" value="1"/>
</dbReference>
<dbReference type="GO" id="GO:0006635">
    <property type="term" value="P:fatty acid beta-oxidation"/>
    <property type="evidence" value="ECO:0007669"/>
    <property type="project" value="TreeGrafter"/>
</dbReference>
<evidence type="ECO:0000256" key="4">
    <source>
        <dbReference type="ARBA" id="ARBA00023717"/>
    </source>
</evidence>
<evidence type="ECO:0000313" key="6">
    <source>
        <dbReference type="Proteomes" id="UP000319769"/>
    </source>
</evidence>
<dbReference type="GO" id="GO:0004300">
    <property type="term" value="F:enoyl-CoA hydratase activity"/>
    <property type="evidence" value="ECO:0007669"/>
    <property type="project" value="UniProtKB-EC"/>
</dbReference>
<sequence>MLEISSSGIRYEAGTIGVITLDRPGKRNAIDDAMRAGLRDAIENAAASSDLRALVLTGSGVAFCAGGDVRGMEKRLEEGDRAPELGWRRQRSLHWTLELFHDLPVPTIAAVNGAAMGLGLDLALTCDFIVAAKSATFAESFVHRGLVPDGGSMYHLPRRVGLAKAKDLVFSGRRVDAEEALAIGLVDRLAEDGSALEDALAWAAEFAARPATAIGVAKEILNVTFESGLEEVDRLGAQAQAICYSTPDHRESVRAFLASRRSR</sequence>
<dbReference type="Proteomes" id="UP000319769">
    <property type="component" value="Unassembled WGS sequence"/>
</dbReference>
<dbReference type="PANTHER" id="PTHR11941">
    <property type="entry name" value="ENOYL-COA HYDRATASE-RELATED"/>
    <property type="match status" value="1"/>
</dbReference>
<dbReference type="Pfam" id="PF00378">
    <property type="entry name" value="ECH_1"/>
    <property type="match status" value="1"/>
</dbReference>
<dbReference type="Gene3D" id="3.90.226.10">
    <property type="entry name" value="2-enoyl-CoA Hydratase, Chain A, domain 1"/>
    <property type="match status" value="1"/>
</dbReference>
<dbReference type="Gene3D" id="1.10.12.10">
    <property type="entry name" value="Lyase 2-enoyl-coa Hydratase, Chain A, domain 2"/>
    <property type="match status" value="1"/>
</dbReference>
<dbReference type="EMBL" id="VMNW02000008">
    <property type="protein sequence ID" value="KAA9164001.1"/>
    <property type="molecule type" value="Genomic_DNA"/>
</dbReference>
<comment type="catalytic activity">
    <reaction evidence="4">
        <text>a 4-saturated-(3S)-3-hydroxyacyl-CoA = a (3E)-enoyl-CoA + H2O</text>
        <dbReference type="Rhea" id="RHEA:20724"/>
        <dbReference type="ChEBI" id="CHEBI:15377"/>
        <dbReference type="ChEBI" id="CHEBI:58521"/>
        <dbReference type="ChEBI" id="CHEBI:137480"/>
        <dbReference type="EC" id="4.2.1.17"/>
    </reaction>
</comment>
<evidence type="ECO:0000256" key="3">
    <source>
        <dbReference type="ARBA" id="ARBA00023709"/>
    </source>
</evidence>
<evidence type="ECO:0000256" key="2">
    <source>
        <dbReference type="ARBA" id="ARBA00023239"/>
    </source>
</evidence>
<evidence type="ECO:0000313" key="5">
    <source>
        <dbReference type="EMBL" id="KAA9164001.1"/>
    </source>
</evidence>
<name>A0A5N0VGP3_9PSEU</name>
<dbReference type="InterPro" id="IPR001753">
    <property type="entry name" value="Enoyl-CoA_hydra/iso"/>
</dbReference>
<dbReference type="RefSeq" id="WP_144748522.1">
    <property type="nucleotide sequence ID" value="NZ_VMNW02000008.1"/>
</dbReference>
<keyword evidence="2" id="KW-0456">Lyase</keyword>
<keyword evidence="6" id="KW-1185">Reference proteome</keyword>
<proteinExistence type="inferred from homology"/>
<dbReference type="SUPFAM" id="SSF52096">
    <property type="entry name" value="ClpP/crotonase"/>
    <property type="match status" value="1"/>
</dbReference>
<dbReference type="AlphaFoldDB" id="A0A5N0VGP3"/>
<dbReference type="OrthoDB" id="9777711at2"/>
<reference evidence="5" key="1">
    <citation type="submission" date="2019-09" db="EMBL/GenBank/DDBJ databases">
        <authorList>
            <person name="Teo W.F.A."/>
            <person name="Duangmal K."/>
        </authorList>
    </citation>
    <scope>NUCLEOTIDE SEQUENCE [LARGE SCALE GENOMIC DNA]</scope>
    <source>
        <strain evidence="5">K81G1</strain>
    </source>
</reference>
<organism evidence="5 6">
    <name type="scientific">Amycolatopsis acidicola</name>
    <dbReference type="NCBI Taxonomy" id="2596893"/>
    <lineage>
        <taxon>Bacteria</taxon>
        <taxon>Bacillati</taxon>
        <taxon>Actinomycetota</taxon>
        <taxon>Actinomycetes</taxon>
        <taxon>Pseudonocardiales</taxon>
        <taxon>Pseudonocardiaceae</taxon>
        <taxon>Amycolatopsis</taxon>
    </lineage>
</organism>
<evidence type="ECO:0000256" key="1">
    <source>
        <dbReference type="ARBA" id="ARBA00005254"/>
    </source>
</evidence>
<comment type="similarity">
    <text evidence="1">Belongs to the enoyl-CoA hydratase/isomerase family.</text>
</comment>
<dbReference type="InterPro" id="IPR014748">
    <property type="entry name" value="Enoyl-CoA_hydra_C"/>
</dbReference>
<gene>
    <name evidence="5" type="ORF">FPZ12_008245</name>
</gene>